<dbReference type="Proteomes" id="UP000484875">
    <property type="component" value="Unassembled WGS sequence"/>
</dbReference>
<feature type="signal peptide" evidence="1">
    <location>
        <begin position="1"/>
        <end position="19"/>
    </location>
</feature>
<accession>A0A845HGE5</accession>
<organism evidence="2 3">
    <name type="scientific">Duganella vulcania</name>
    <dbReference type="NCBI Taxonomy" id="2692166"/>
    <lineage>
        <taxon>Bacteria</taxon>
        <taxon>Pseudomonadati</taxon>
        <taxon>Pseudomonadota</taxon>
        <taxon>Betaproteobacteria</taxon>
        <taxon>Burkholderiales</taxon>
        <taxon>Oxalobacteraceae</taxon>
        <taxon>Telluria group</taxon>
        <taxon>Duganella</taxon>
    </lineage>
</organism>
<keyword evidence="3" id="KW-1185">Reference proteome</keyword>
<dbReference type="RefSeq" id="WP_161090464.1">
    <property type="nucleotide sequence ID" value="NZ_WWCV01000022.1"/>
</dbReference>
<evidence type="ECO:0008006" key="4">
    <source>
        <dbReference type="Google" id="ProtNLM"/>
    </source>
</evidence>
<comment type="caution">
    <text evidence="2">The sequence shown here is derived from an EMBL/GenBank/DDBJ whole genome shotgun (WGS) entry which is preliminary data.</text>
</comment>
<proteinExistence type="predicted"/>
<evidence type="ECO:0000313" key="2">
    <source>
        <dbReference type="EMBL" id="MYN17870.1"/>
    </source>
</evidence>
<evidence type="ECO:0000313" key="3">
    <source>
        <dbReference type="Proteomes" id="UP000484875"/>
    </source>
</evidence>
<keyword evidence="1" id="KW-0732">Signal</keyword>
<dbReference type="EMBL" id="WWCV01000022">
    <property type="protein sequence ID" value="MYN17870.1"/>
    <property type="molecule type" value="Genomic_DNA"/>
</dbReference>
<name>A0A845HGE5_9BURK</name>
<protein>
    <recommendedName>
        <fullName evidence="4">WG repeat-containing protein</fullName>
    </recommendedName>
</protein>
<evidence type="ECO:0000256" key="1">
    <source>
        <dbReference type="SAM" id="SignalP"/>
    </source>
</evidence>
<feature type="chain" id="PRO_5032884924" description="WG repeat-containing protein" evidence="1">
    <location>
        <begin position="20"/>
        <end position="176"/>
    </location>
</feature>
<dbReference type="AlphaFoldDB" id="A0A845HGE5"/>
<gene>
    <name evidence="2" type="ORF">GTP81_14010</name>
</gene>
<sequence length="176" mass="19162">MMRRRLFFVMCLAVSGARAAEPSKAAVLSCLSAEAVSSSVTWKALPTEEIYSQDDYEGGFNATYYLSVQGKEIGYAEKGAVKGILFDHKIYPVDAARALPGFAIRPTELNPYVAEWGTVKDASGKFVCVSFPFGVLGQDGTFQKNRSAYLMSLTSQKNARILYSATGNIDLTKTSK</sequence>
<reference evidence="2 3" key="1">
    <citation type="submission" date="2019-12" db="EMBL/GenBank/DDBJ databases">
        <title>Novel species isolated from a subtropical stream in China.</title>
        <authorList>
            <person name="Lu H."/>
        </authorList>
    </citation>
    <scope>NUCLEOTIDE SEQUENCE [LARGE SCALE GENOMIC DNA]</scope>
    <source>
        <strain evidence="2 3">FT107W</strain>
    </source>
</reference>